<keyword evidence="10" id="KW-1185">Reference proteome</keyword>
<gene>
    <name evidence="9" type="ORF">P153DRAFT_429743</name>
</gene>
<evidence type="ECO:0000256" key="5">
    <source>
        <dbReference type="ARBA" id="ARBA00038359"/>
    </source>
</evidence>
<dbReference type="PANTHER" id="PTHR33048:SF47">
    <property type="entry name" value="INTEGRAL MEMBRANE PROTEIN-RELATED"/>
    <property type="match status" value="1"/>
</dbReference>
<feature type="transmembrane region" description="Helical" evidence="7">
    <location>
        <begin position="184"/>
        <end position="205"/>
    </location>
</feature>
<dbReference type="PANTHER" id="PTHR33048">
    <property type="entry name" value="PTH11-LIKE INTEGRAL MEMBRANE PROTEIN (AFU_ORTHOLOGUE AFUA_5G11245)"/>
    <property type="match status" value="1"/>
</dbReference>
<evidence type="ECO:0000313" key="9">
    <source>
        <dbReference type="EMBL" id="KAF2131446.1"/>
    </source>
</evidence>
<feature type="transmembrane region" description="Helical" evidence="7">
    <location>
        <begin position="143"/>
        <end position="164"/>
    </location>
</feature>
<evidence type="ECO:0000256" key="1">
    <source>
        <dbReference type="ARBA" id="ARBA00004141"/>
    </source>
</evidence>
<evidence type="ECO:0000256" key="6">
    <source>
        <dbReference type="SAM" id="MobiDB-lite"/>
    </source>
</evidence>
<dbReference type="RefSeq" id="XP_033525833.1">
    <property type="nucleotide sequence ID" value="XM_033672790.1"/>
</dbReference>
<dbReference type="Proteomes" id="UP000799771">
    <property type="component" value="Unassembled WGS sequence"/>
</dbReference>
<dbReference type="OrthoDB" id="3648173at2759"/>
<dbReference type="GeneID" id="54413222"/>
<feature type="region of interest" description="Disordered" evidence="6">
    <location>
        <begin position="320"/>
        <end position="374"/>
    </location>
</feature>
<evidence type="ECO:0000256" key="4">
    <source>
        <dbReference type="ARBA" id="ARBA00023136"/>
    </source>
</evidence>
<feature type="transmembrane region" description="Helical" evidence="7">
    <location>
        <begin position="217"/>
        <end position="243"/>
    </location>
</feature>
<feature type="transmembrane region" description="Helical" evidence="7">
    <location>
        <begin position="107"/>
        <end position="131"/>
    </location>
</feature>
<reference evidence="9" key="1">
    <citation type="journal article" date="2020" name="Stud. Mycol.">
        <title>101 Dothideomycetes genomes: a test case for predicting lifestyles and emergence of pathogens.</title>
        <authorList>
            <person name="Haridas S."/>
            <person name="Albert R."/>
            <person name="Binder M."/>
            <person name="Bloem J."/>
            <person name="Labutti K."/>
            <person name="Salamov A."/>
            <person name="Andreopoulos B."/>
            <person name="Baker S."/>
            <person name="Barry K."/>
            <person name="Bills G."/>
            <person name="Bluhm B."/>
            <person name="Cannon C."/>
            <person name="Castanera R."/>
            <person name="Culley D."/>
            <person name="Daum C."/>
            <person name="Ezra D."/>
            <person name="Gonzalez J."/>
            <person name="Henrissat B."/>
            <person name="Kuo A."/>
            <person name="Liang C."/>
            <person name="Lipzen A."/>
            <person name="Lutzoni F."/>
            <person name="Magnuson J."/>
            <person name="Mondo S."/>
            <person name="Nolan M."/>
            <person name="Ohm R."/>
            <person name="Pangilinan J."/>
            <person name="Park H.-J."/>
            <person name="Ramirez L."/>
            <person name="Alfaro M."/>
            <person name="Sun H."/>
            <person name="Tritt A."/>
            <person name="Yoshinaga Y."/>
            <person name="Zwiers L.-H."/>
            <person name="Turgeon B."/>
            <person name="Goodwin S."/>
            <person name="Spatafora J."/>
            <person name="Crous P."/>
            <person name="Grigoriev I."/>
        </authorList>
    </citation>
    <scope>NUCLEOTIDE SEQUENCE</scope>
    <source>
        <strain evidence="9">CBS 119687</strain>
    </source>
</reference>
<evidence type="ECO:0000256" key="2">
    <source>
        <dbReference type="ARBA" id="ARBA00022692"/>
    </source>
</evidence>
<keyword evidence="4 7" id="KW-0472">Membrane</keyword>
<evidence type="ECO:0000256" key="3">
    <source>
        <dbReference type="ARBA" id="ARBA00022989"/>
    </source>
</evidence>
<dbReference type="InterPro" id="IPR052337">
    <property type="entry name" value="SAT4-like"/>
</dbReference>
<dbReference type="EMBL" id="ML977502">
    <property type="protein sequence ID" value="KAF2131446.1"/>
    <property type="molecule type" value="Genomic_DNA"/>
</dbReference>
<feature type="compositionally biased region" description="Polar residues" evidence="6">
    <location>
        <begin position="331"/>
        <end position="343"/>
    </location>
</feature>
<protein>
    <recommendedName>
        <fullName evidence="8">Rhodopsin domain-containing protein</fullName>
    </recommendedName>
</protein>
<feature type="domain" description="Rhodopsin" evidence="8">
    <location>
        <begin position="50"/>
        <end position="281"/>
    </location>
</feature>
<dbReference type="InterPro" id="IPR049326">
    <property type="entry name" value="Rhodopsin_dom_fungi"/>
</dbReference>
<accession>A0A6A6AIR1</accession>
<name>A0A6A6AIR1_9PLEO</name>
<dbReference type="Pfam" id="PF20684">
    <property type="entry name" value="Fung_rhodopsin"/>
    <property type="match status" value="1"/>
</dbReference>
<feature type="transmembrane region" description="Helical" evidence="7">
    <location>
        <begin position="255"/>
        <end position="275"/>
    </location>
</feature>
<feature type="transmembrane region" description="Helical" evidence="7">
    <location>
        <begin position="34"/>
        <end position="52"/>
    </location>
</feature>
<keyword evidence="3 7" id="KW-1133">Transmembrane helix</keyword>
<comment type="similarity">
    <text evidence="5">Belongs to the SAT4 family.</text>
</comment>
<organism evidence="9 10">
    <name type="scientific">Dothidotthia symphoricarpi CBS 119687</name>
    <dbReference type="NCBI Taxonomy" id="1392245"/>
    <lineage>
        <taxon>Eukaryota</taxon>
        <taxon>Fungi</taxon>
        <taxon>Dikarya</taxon>
        <taxon>Ascomycota</taxon>
        <taxon>Pezizomycotina</taxon>
        <taxon>Dothideomycetes</taxon>
        <taxon>Pleosporomycetidae</taxon>
        <taxon>Pleosporales</taxon>
        <taxon>Dothidotthiaceae</taxon>
        <taxon>Dothidotthia</taxon>
    </lineage>
</organism>
<sequence>MTSAQGALVGVMPPPAGVTSDFSGSRTDLQNRTIMVNSVMIVLSTLFLGLRLHTRVSICHTIGLDDWLIVLSWLGCVAWMTVCLYDFQYGYGQHLWNVTAEQMAGYLKTLFAVITVYVWVPALTKLSLLALYRRLDPNPKIRACVYALSFLVVGYTLAITIVAAGPCNPYAQPGAQQCLVKLNLFMSVINIVTDLLILLLPVRMLHQLQLPNKQKILLGLIFALGSGVMIVSIVRIIFVYALIAEPDATYHQARAALFSAVEVNGGVICACLALLKPFFQKHLPWLLSLSSRSRSRSGSRKLGIFGGSSGVKSYELHSAGVASDKEDETQKTPGQIAVTTTYDISVPEPRKTRGDGDSAEELFWPESQTWRNAC</sequence>
<feature type="transmembrane region" description="Helical" evidence="7">
    <location>
        <begin position="64"/>
        <end position="87"/>
    </location>
</feature>
<evidence type="ECO:0000259" key="8">
    <source>
        <dbReference type="Pfam" id="PF20684"/>
    </source>
</evidence>
<dbReference type="GO" id="GO:0016020">
    <property type="term" value="C:membrane"/>
    <property type="evidence" value="ECO:0007669"/>
    <property type="project" value="UniProtKB-SubCell"/>
</dbReference>
<evidence type="ECO:0000256" key="7">
    <source>
        <dbReference type="SAM" id="Phobius"/>
    </source>
</evidence>
<evidence type="ECO:0000313" key="10">
    <source>
        <dbReference type="Proteomes" id="UP000799771"/>
    </source>
</evidence>
<dbReference type="AlphaFoldDB" id="A0A6A6AIR1"/>
<comment type="subcellular location">
    <subcellularLocation>
        <location evidence="1">Membrane</location>
        <topology evidence="1">Multi-pass membrane protein</topology>
    </subcellularLocation>
</comment>
<keyword evidence="2 7" id="KW-0812">Transmembrane</keyword>
<proteinExistence type="inferred from homology"/>